<name>C9L4T5_BLAHA</name>
<reference evidence="1" key="1">
    <citation type="submission" date="2009-09" db="EMBL/GenBank/DDBJ databases">
        <authorList>
            <person name="Weinstock G."/>
            <person name="Sodergren E."/>
            <person name="Clifton S."/>
            <person name="Fulton L."/>
            <person name="Fulton B."/>
            <person name="Courtney L."/>
            <person name="Fronick C."/>
            <person name="Harrison M."/>
            <person name="Strong C."/>
            <person name="Farmer C."/>
            <person name="Delahaunty K."/>
            <person name="Markovic C."/>
            <person name="Hall O."/>
            <person name="Minx P."/>
            <person name="Tomlinson C."/>
            <person name="Mitreva M."/>
            <person name="Nelson J."/>
            <person name="Hou S."/>
            <person name="Wollam A."/>
            <person name="Pepin K.H."/>
            <person name="Johnson M."/>
            <person name="Bhonagiri V."/>
            <person name="Nash W.E."/>
            <person name="Warren W."/>
            <person name="Chinwalla A."/>
            <person name="Mardis E.R."/>
            <person name="Wilson R.K."/>
        </authorList>
    </citation>
    <scope>NUCLEOTIDE SEQUENCE [LARGE SCALE GENOMIC DNA]</scope>
    <source>
        <strain evidence="1">DSM 20583</strain>
    </source>
</reference>
<organism evidence="1 2">
    <name type="scientific">Blautia hansenii DSM 20583</name>
    <dbReference type="NCBI Taxonomy" id="537007"/>
    <lineage>
        <taxon>Bacteria</taxon>
        <taxon>Bacillati</taxon>
        <taxon>Bacillota</taxon>
        <taxon>Clostridia</taxon>
        <taxon>Lachnospirales</taxon>
        <taxon>Lachnospiraceae</taxon>
        <taxon>Blautia</taxon>
    </lineage>
</organism>
<proteinExistence type="predicted"/>
<evidence type="ECO:0000313" key="2">
    <source>
        <dbReference type="Proteomes" id="UP000003755"/>
    </source>
</evidence>
<dbReference type="HOGENOM" id="CLU_3230330_0_0_9"/>
<evidence type="ECO:0000313" key="1">
    <source>
        <dbReference type="EMBL" id="EEX22769.1"/>
    </source>
</evidence>
<sequence>MGFFKFVLQIISRFFNLFFGFSGIYDMIKPWNCYKFLKNKITI</sequence>
<keyword evidence="2" id="KW-1185">Reference proteome</keyword>
<dbReference type="AlphaFoldDB" id="C9L4T5"/>
<gene>
    <name evidence="1" type="ORF">BLAHAN_04382</name>
</gene>
<comment type="caution">
    <text evidence="1">The sequence shown here is derived from an EMBL/GenBank/DDBJ whole genome shotgun (WGS) entry which is preliminary data.</text>
</comment>
<protein>
    <submittedName>
        <fullName evidence="1">Uncharacterized protein</fullName>
    </submittedName>
</protein>
<accession>C9L4T5</accession>
<dbReference type="EMBL" id="ABYU02000010">
    <property type="protein sequence ID" value="EEX22769.1"/>
    <property type="molecule type" value="Genomic_DNA"/>
</dbReference>
<dbReference type="Proteomes" id="UP000003755">
    <property type="component" value="Unassembled WGS sequence"/>
</dbReference>
<dbReference type="STRING" id="537007.BLAHAN_04382"/>